<evidence type="ECO:0000313" key="3">
    <source>
        <dbReference type="Proteomes" id="UP001479933"/>
    </source>
</evidence>
<proteinExistence type="predicted"/>
<sequence>MERKITGIGVLAGLIAGVVAFVYARIFIEPQVARAIDYEDERSHAESMITGEHGHEHELFTRSVQENIGAGIGTVIFAVAMGAFFAVAFVVLWSYLGRHRPSTDPRFAAIGLAAAAFVAVIGVPYFVYPPNPPAVGDEDTIGARSGAYLTLTLVSVALMVAAAALYFWLADRIGGLQSGLAAAVVYLVGVTITSALLPSFAEIPGPVMDGDRIVGAGFPGQVVADFRVYAIANQVLLWTVLTAVFVALLGRMARREASRELESVGAQS</sequence>
<dbReference type="Proteomes" id="UP001479933">
    <property type="component" value="Chromosome"/>
</dbReference>
<keyword evidence="1" id="KW-1133">Transmembrane helix</keyword>
<dbReference type="RefSeq" id="WP_066165834.1">
    <property type="nucleotide sequence ID" value="NZ_CP136137.1"/>
</dbReference>
<dbReference type="EMBL" id="CP136137">
    <property type="protein sequence ID" value="WYY07620.1"/>
    <property type="molecule type" value="Genomic_DNA"/>
</dbReference>
<keyword evidence="1" id="KW-0812">Transmembrane</keyword>
<keyword evidence="3" id="KW-1185">Reference proteome</keyword>
<feature type="transmembrane region" description="Helical" evidence="1">
    <location>
        <begin position="147"/>
        <end position="168"/>
    </location>
</feature>
<feature type="transmembrane region" description="Helical" evidence="1">
    <location>
        <begin position="228"/>
        <end position="249"/>
    </location>
</feature>
<evidence type="ECO:0000313" key="2">
    <source>
        <dbReference type="EMBL" id="WYY07620.1"/>
    </source>
</evidence>
<name>A0ABZ2U1Q0_9ACTN</name>
<feature type="transmembrane region" description="Helical" evidence="1">
    <location>
        <begin position="107"/>
        <end position="127"/>
    </location>
</feature>
<organism evidence="2 3">
    <name type="scientific">Gordonia hydrophobica</name>
    <dbReference type="NCBI Taxonomy" id="40516"/>
    <lineage>
        <taxon>Bacteria</taxon>
        <taxon>Bacillati</taxon>
        <taxon>Actinomycetota</taxon>
        <taxon>Actinomycetes</taxon>
        <taxon>Mycobacteriales</taxon>
        <taxon>Gordoniaceae</taxon>
        <taxon>Gordonia</taxon>
    </lineage>
</organism>
<feature type="transmembrane region" description="Helical" evidence="1">
    <location>
        <begin position="7"/>
        <end position="28"/>
    </location>
</feature>
<evidence type="ECO:0000256" key="1">
    <source>
        <dbReference type="SAM" id="Phobius"/>
    </source>
</evidence>
<protein>
    <submittedName>
        <fullName evidence="2">CbtA family protein</fullName>
    </submittedName>
</protein>
<feature type="transmembrane region" description="Helical" evidence="1">
    <location>
        <begin position="68"/>
        <end position="95"/>
    </location>
</feature>
<dbReference type="InterPro" id="IPR012666">
    <property type="entry name" value="CbtA_put"/>
</dbReference>
<keyword evidence="1" id="KW-0472">Membrane</keyword>
<dbReference type="Pfam" id="PF09490">
    <property type="entry name" value="CbtA"/>
    <property type="match status" value="1"/>
</dbReference>
<accession>A0ABZ2U1Q0</accession>
<gene>
    <name evidence="2" type="ORF">RVF87_00585</name>
</gene>
<reference evidence="2 3" key="1">
    <citation type="journal article" date="2023" name="Virus Evol.">
        <title>Computational host range prediction-The good, the bad, and the ugly.</title>
        <authorList>
            <person name="Howell A.A."/>
            <person name="Versoza C.J."/>
            <person name="Pfeifer S.P."/>
        </authorList>
    </citation>
    <scope>NUCLEOTIDE SEQUENCE [LARGE SCALE GENOMIC DNA]</scope>
    <source>
        <strain evidence="2 3">1610/1b</strain>
    </source>
</reference>
<feature type="transmembrane region" description="Helical" evidence="1">
    <location>
        <begin position="180"/>
        <end position="201"/>
    </location>
</feature>